<accession>A0AAE4I9U0</accession>
<gene>
    <name evidence="1" type="ORF">RVH43_12330</name>
</gene>
<dbReference type="Proteomes" id="UP001181239">
    <property type="component" value="Unassembled WGS sequence"/>
</dbReference>
<evidence type="ECO:0000313" key="1">
    <source>
        <dbReference type="EMBL" id="MDU0241380.1"/>
    </source>
</evidence>
<name>A0AAE4I9U0_PHOVU</name>
<dbReference type="RefSeq" id="WP_302949251.1">
    <property type="nucleotide sequence ID" value="NZ_JAWDET010000006.1"/>
</dbReference>
<comment type="caution">
    <text evidence="1">The sequence shown here is derived from an EMBL/GenBank/DDBJ whole genome shotgun (WGS) entry which is preliminary data.</text>
</comment>
<reference evidence="1" key="1">
    <citation type="submission" date="2023-10" db="EMBL/GenBank/DDBJ databases">
        <title>Genome of Potential pathogenic bacteria in Crohn's disease.</title>
        <authorList>
            <person name="Rodriguez-Palacios A."/>
        </authorList>
    </citation>
    <scope>NUCLEOTIDE SEQUENCE</scope>
    <source>
        <strain evidence="1">CavFT-hAR11</strain>
    </source>
</reference>
<dbReference type="EMBL" id="JAWDET010000006">
    <property type="protein sequence ID" value="MDU0241380.1"/>
    <property type="molecule type" value="Genomic_DNA"/>
</dbReference>
<protein>
    <submittedName>
        <fullName evidence="1">Uncharacterized protein</fullName>
    </submittedName>
</protein>
<evidence type="ECO:0000313" key="2">
    <source>
        <dbReference type="Proteomes" id="UP001181239"/>
    </source>
</evidence>
<proteinExistence type="predicted"/>
<organism evidence="1 2">
    <name type="scientific">Phocaeicola vulgatus</name>
    <name type="common">Bacteroides vulgatus</name>
    <dbReference type="NCBI Taxonomy" id="821"/>
    <lineage>
        <taxon>Bacteria</taxon>
        <taxon>Pseudomonadati</taxon>
        <taxon>Bacteroidota</taxon>
        <taxon>Bacteroidia</taxon>
        <taxon>Bacteroidales</taxon>
        <taxon>Bacteroidaceae</taxon>
        <taxon>Phocaeicola</taxon>
    </lineage>
</organism>
<sequence>MSNIDNATKSELLQAVEDEQIKINQNIVKLFGMELYVEKKGFTQHQIYELAGAKDYVSTITFAPDSDSAQKYGQSLTVNFIYTLKERKLLENDIYALDNDFHVKVVELLNKLNDKLSKEVKETGVNIKDIIELLVLPLNKECNTYQSKELREPYIMNIPISSSSNGGDIGWIFGFLQKMKNENIAITPDEEFEYLAYKIILDFDNVTKEEHNAIFDETNAIKSPMVAYYYLMWRKQTKGLNNKEKNILGEIISNQLIKRLNQTEEELKKMGLSLRKLGEKYPQKFSLLFDKIAHFHEIRYNVSGKHLLYCNFDTFLHVYLRHVKELKVDNQFGDRDKFQLKEENVMDVMGHVMRSLNDEYQLYKEQNPNGRFFRKGAMAYYYNGDYYNVVVNADGSISTFYKGSGDKQ</sequence>
<dbReference type="AlphaFoldDB" id="A0AAE4I9U0"/>